<dbReference type="AlphaFoldDB" id="G9X2U7"/>
<reference evidence="1 2" key="1">
    <citation type="submission" date="2011-08" db="EMBL/GenBank/DDBJ databases">
        <title>The Genome Sequence of Eubacteriaceae bacterium ACC19a.</title>
        <authorList>
            <consortium name="The Broad Institute Genome Sequencing Platform"/>
            <person name="Earl A."/>
            <person name="Ward D."/>
            <person name="Feldgarden M."/>
            <person name="Gevers D."/>
            <person name="Sizova M."/>
            <person name="Hazen A."/>
            <person name="Epstein S."/>
            <person name="Young S.K."/>
            <person name="Zeng Q."/>
            <person name="Gargeya S."/>
            <person name="Fitzgerald M."/>
            <person name="Haas B."/>
            <person name="Abouelleil A."/>
            <person name="Alvarado L."/>
            <person name="Arachchi H.M."/>
            <person name="Berlin A."/>
            <person name="Brown A."/>
            <person name="Chapman S.B."/>
            <person name="Chen Z."/>
            <person name="Dunbar C."/>
            <person name="Freedman E."/>
            <person name="Gearin G."/>
            <person name="Gellesch M."/>
            <person name="Goldberg J."/>
            <person name="Griggs A."/>
            <person name="Gujja S."/>
            <person name="Heiman D."/>
            <person name="Howarth C."/>
            <person name="Larson L."/>
            <person name="Lui A."/>
            <person name="MacDonald P.J.P."/>
            <person name="Montmayeur A."/>
            <person name="Murphy C."/>
            <person name="Neiman D."/>
            <person name="Pearson M."/>
            <person name="Priest M."/>
            <person name="Roberts A."/>
            <person name="Saif S."/>
            <person name="Shea T."/>
            <person name="Shenoy N."/>
            <person name="Sisk P."/>
            <person name="Stolte C."/>
            <person name="Sykes S."/>
            <person name="Wortman J."/>
            <person name="Nusbaum C."/>
            <person name="Birren B."/>
        </authorList>
    </citation>
    <scope>NUCLEOTIDE SEQUENCE [LARGE SCALE GENOMIC DNA]</scope>
    <source>
        <strain evidence="1 2">ACC19a</strain>
    </source>
</reference>
<dbReference type="RefSeq" id="WP_009524940.1">
    <property type="nucleotide sequence ID" value="NZ_JH414548.1"/>
</dbReference>
<comment type="caution">
    <text evidence="1">The sequence shown here is derived from an EMBL/GenBank/DDBJ whole genome shotgun (WGS) entry which is preliminary data.</text>
</comment>
<evidence type="ECO:0000313" key="2">
    <source>
        <dbReference type="Proteomes" id="UP000006437"/>
    </source>
</evidence>
<gene>
    <name evidence="1" type="ORF">HMPREF9629_00704</name>
</gene>
<organism evidence="1 2">
    <name type="scientific">Peptoanaerobacter stomatis</name>
    <dbReference type="NCBI Taxonomy" id="796937"/>
    <lineage>
        <taxon>Bacteria</taxon>
        <taxon>Bacillati</taxon>
        <taxon>Bacillota</taxon>
        <taxon>Clostridia</taxon>
        <taxon>Peptostreptococcales</taxon>
        <taxon>Filifactoraceae</taxon>
        <taxon>Peptoanaerobacter</taxon>
    </lineage>
</organism>
<dbReference type="EMBL" id="AFZE01000056">
    <property type="protein sequence ID" value="EHL11167.1"/>
    <property type="molecule type" value="Genomic_DNA"/>
</dbReference>
<dbReference type="BioCyc" id="EBAC796937-HMP:GMGH-706-MONOMER"/>
<proteinExistence type="predicted"/>
<evidence type="ECO:0000313" key="1">
    <source>
        <dbReference type="EMBL" id="EHL11167.1"/>
    </source>
</evidence>
<protein>
    <submittedName>
        <fullName evidence="1">Uncharacterized protein</fullName>
    </submittedName>
</protein>
<name>G9X2U7_9FIRM</name>
<dbReference type="HOGENOM" id="CLU_3010243_0_0_9"/>
<accession>G9X2U7</accession>
<dbReference type="Proteomes" id="UP000006437">
    <property type="component" value="Unassembled WGS sequence"/>
</dbReference>
<sequence>MDKEEKNSNIYLLPDVEYLVIETDEEKPVTIAIIDNSNQPVKLSDGYRLRAKFKER</sequence>